<dbReference type="InterPro" id="IPR014976">
    <property type="entry name" value="AbpA_HamA_C"/>
</dbReference>
<dbReference type="RefSeq" id="WP_006844307.1">
    <property type="nucleotide sequence ID" value="NZ_AQWJ01000008.1"/>
</dbReference>
<dbReference type="eggNOG" id="ENOG502Z96M">
    <property type="taxonomic scope" value="Bacteria"/>
</dbReference>
<name>F8X3Y4_9BACT</name>
<comment type="caution">
    <text evidence="2">The sequence shown here is derived from an EMBL/GenBank/DDBJ whole genome shotgun (WGS) entry which is preliminary data.</text>
</comment>
<organism evidence="2 3">
    <name type="scientific">Dysgonomonas mossii DSM 22836</name>
    <dbReference type="NCBI Taxonomy" id="742767"/>
    <lineage>
        <taxon>Bacteria</taxon>
        <taxon>Pseudomonadati</taxon>
        <taxon>Bacteroidota</taxon>
        <taxon>Bacteroidia</taxon>
        <taxon>Bacteroidales</taxon>
        <taxon>Dysgonomonadaceae</taxon>
        <taxon>Dysgonomonas</taxon>
    </lineage>
</organism>
<evidence type="ECO:0000259" key="1">
    <source>
        <dbReference type="Pfam" id="PF08878"/>
    </source>
</evidence>
<protein>
    <recommendedName>
        <fullName evidence="1">Anti-bacteriophage protein A/HamA C-terminal domain-containing protein</fullName>
    </recommendedName>
</protein>
<dbReference type="Pfam" id="PF08878">
    <property type="entry name" value="HamA"/>
    <property type="match status" value="1"/>
</dbReference>
<feature type="domain" description="Anti-bacteriophage protein A/HamA C-terminal" evidence="1">
    <location>
        <begin position="6"/>
        <end position="336"/>
    </location>
</feature>
<dbReference type="OrthoDB" id="785623at2"/>
<keyword evidence="3" id="KW-1185">Reference proteome</keyword>
<dbReference type="EMBL" id="ADLW01000016">
    <property type="protein sequence ID" value="EGK05273.1"/>
    <property type="molecule type" value="Genomic_DNA"/>
</dbReference>
<dbReference type="STRING" id="742767.HMPREF9456_02943"/>
<dbReference type="AlphaFoldDB" id="F8X3Y4"/>
<gene>
    <name evidence="2" type="ORF">HMPREF9456_02943</name>
</gene>
<accession>F8X3Y4</accession>
<proteinExistence type="predicted"/>
<dbReference type="HOGENOM" id="CLU_079359_0_0_10"/>
<evidence type="ECO:0000313" key="3">
    <source>
        <dbReference type="Proteomes" id="UP000006420"/>
    </source>
</evidence>
<dbReference type="Proteomes" id="UP000006420">
    <property type="component" value="Unassembled WGS sequence"/>
</dbReference>
<evidence type="ECO:0000313" key="2">
    <source>
        <dbReference type="EMBL" id="EGK05273.1"/>
    </source>
</evidence>
<dbReference type="GeneID" id="78083553"/>
<sequence>MKFNSNDILVSKVTKSKLKTFYIGFDLGLCQTSQFAEILMDTLVDFAFGYHSGILKSYNRRILKEAAKALYNVKEFKEVKWTYVDEDSMLDDDELDAKNKYLKRGEFGELILHLILRDYFNTVPLLSKIFFKDSDGVTVHGFDSIHIGSDLIDSKKSSIFLGESKLYYRKTGKAGEFGINDLVNDIKEHFNRDFLQRECILISKKKNAFPLLDSYEDMNTKEEFTNYLKQKDYWIDILEKVGSGTHKIQDFIDSVTIPLICTYESEIFKKFTDDTHPDFEKTYDEEMENLRKILDDKLNNIPAEKGEIVKSNLNIVLILFPIPSKKDLVKLLHQKLYNQQNA</sequence>
<reference evidence="2 3" key="1">
    <citation type="submission" date="2011-04" db="EMBL/GenBank/DDBJ databases">
        <title>The Genome Sequence of Dysgonomonas mossii DSM 22836.</title>
        <authorList>
            <consortium name="The Broad Institute Genome Sequencing Platform"/>
            <person name="Earl A."/>
            <person name="Ward D."/>
            <person name="Feldgarden M."/>
            <person name="Gevers D."/>
            <person name="Pudlo N."/>
            <person name="Martens E."/>
            <person name="Allen-Vercoe E."/>
            <person name="Young S.K."/>
            <person name="Zeng Q."/>
            <person name="Gargeya S."/>
            <person name="Fitzgerald M."/>
            <person name="Haas B."/>
            <person name="Abouelleil A."/>
            <person name="Alvarado L."/>
            <person name="Arachchi H.M."/>
            <person name="Berlin A."/>
            <person name="Brown A."/>
            <person name="Chapman S.B."/>
            <person name="Chen Z."/>
            <person name="Dunbar C."/>
            <person name="Freedman E."/>
            <person name="Gearin G."/>
            <person name="Gellesch M."/>
            <person name="Goldberg J."/>
            <person name="Griggs A."/>
            <person name="Gujja S."/>
            <person name="Heiman D."/>
            <person name="Howarth C."/>
            <person name="Larson L."/>
            <person name="Lui A."/>
            <person name="MacDonald P.J.P."/>
            <person name="Mehta T."/>
            <person name="Montmayeur A."/>
            <person name="Murphy C."/>
            <person name="Neiman D."/>
            <person name="Pearson M."/>
            <person name="Priest M."/>
            <person name="Roberts A."/>
            <person name="Saif S."/>
            <person name="Shea T."/>
            <person name="Shenoy N."/>
            <person name="Sisk P."/>
            <person name="Stolte C."/>
            <person name="Sykes S."/>
            <person name="Yandava C."/>
            <person name="Wortman J."/>
            <person name="Nusbaum C."/>
            <person name="Birren B."/>
        </authorList>
    </citation>
    <scope>NUCLEOTIDE SEQUENCE [LARGE SCALE GENOMIC DNA]</scope>
    <source>
        <strain evidence="2 3">DSM 22836</strain>
    </source>
</reference>